<dbReference type="PANTHER" id="PTHR43420">
    <property type="entry name" value="ACETYLTRANSFERASE"/>
    <property type="match status" value="1"/>
</dbReference>
<dbReference type="Gene3D" id="3.40.630.30">
    <property type="match status" value="1"/>
</dbReference>
<keyword evidence="5" id="KW-1185">Reference proteome</keyword>
<dbReference type="InterPro" id="IPR016181">
    <property type="entry name" value="Acyl_CoA_acyltransferase"/>
</dbReference>
<dbReference type="CDD" id="cd04301">
    <property type="entry name" value="NAT_SF"/>
    <property type="match status" value="1"/>
</dbReference>
<keyword evidence="1" id="KW-0808">Transferase</keyword>
<accession>A0ABR7A100</accession>
<dbReference type="Proteomes" id="UP000654304">
    <property type="component" value="Unassembled WGS sequence"/>
</dbReference>
<protein>
    <submittedName>
        <fullName evidence="4">GNAT family N-acetyltransferase</fullName>
    </submittedName>
</protein>
<dbReference type="InterPro" id="IPR050680">
    <property type="entry name" value="YpeA/RimI_acetyltransf"/>
</dbReference>
<dbReference type="InterPro" id="IPR000182">
    <property type="entry name" value="GNAT_dom"/>
</dbReference>
<keyword evidence="2" id="KW-0012">Acyltransferase</keyword>
<dbReference type="SUPFAM" id="SSF55729">
    <property type="entry name" value="Acyl-CoA N-acyltransferases (Nat)"/>
    <property type="match status" value="1"/>
</dbReference>
<proteinExistence type="predicted"/>
<dbReference type="EMBL" id="JACOGD010000001">
    <property type="protein sequence ID" value="MBC3930411.1"/>
    <property type="molecule type" value="Genomic_DNA"/>
</dbReference>
<evidence type="ECO:0000256" key="2">
    <source>
        <dbReference type="ARBA" id="ARBA00023315"/>
    </source>
</evidence>
<dbReference type="Pfam" id="PF00583">
    <property type="entry name" value="Acetyltransf_1"/>
    <property type="match status" value="1"/>
</dbReference>
<sequence length="162" mass="18259">MKISLRKITLENLDDVVDLRLLDHQSKYLASNSYSIAEASLNTSLRTHAIYGDERVIGFVLYCTPDDGDDEPGTYEIWRLMIDAGFQGHGYGRQALELVLREICADETSRNIHICYKPDNEAAKRFYSSLGFEEAGIEPETGEMDAVVTPLRIRWSRPAGKA</sequence>
<gene>
    <name evidence="4" type="ORF">H8K43_01905</name>
</gene>
<dbReference type="PROSITE" id="PS51186">
    <property type="entry name" value="GNAT"/>
    <property type="match status" value="1"/>
</dbReference>
<evidence type="ECO:0000256" key="1">
    <source>
        <dbReference type="ARBA" id="ARBA00022679"/>
    </source>
</evidence>
<evidence type="ECO:0000313" key="4">
    <source>
        <dbReference type="EMBL" id="MBC3930411.1"/>
    </source>
</evidence>
<dbReference type="RefSeq" id="WP_186902287.1">
    <property type="nucleotide sequence ID" value="NZ_JACOGD010000001.1"/>
</dbReference>
<comment type="caution">
    <text evidence="4">The sequence shown here is derived from an EMBL/GenBank/DDBJ whole genome shotgun (WGS) entry which is preliminary data.</text>
</comment>
<dbReference type="PANTHER" id="PTHR43420:SF47">
    <property type="entry name" value="N-ACETYLTRANSFERASE DOMAIN-CONTAINING PROTEIN"/>
    <property type="match status" value="1"/>
</dbReference>
<evidence type="ECO:0000259" key="3">
    <source>
        <dbReference type="PROSITE" id="PS51186"/>
    </source>
</evidence>
<feature type="domain" description="N-acetyltransferase" evidence="3">
    <location>
        <begin position="3"/>
        <end position="154"/>
    </location>
</feature>
<name>A0ABR7A100_9BURK</name>
<organism evidence="4 5">
    <name type="scientific">Undibacterium curvum</name>
    <dbReference type="NCBI Taxonomy" id="2762294"/>
    <lineage>
        <taxon>Bacteria</taxon>
        <taxon>Pseudomonadati</taxon>
        <taxon>Pseudomonadota</taxon>
        <taxon>Betaproteobacteria</taxon>
        <taxon>Burkholderiales</taxon>
        <taxon>Oxalobacteraceae</taxon>
        <taxon>Undibacterium</taxon>
    </lineage>
</organism>
<reference evidence="4 5" key="1">
    <citation type="submission" date="2020-08" db="EMBL/GenBank/DDBJ databases">
        <title>Novel species isolated from subtropical streams in China.</title>
        <authorList>
            <person name="Lu H."/>
        </authorList>
    </citation>
    <scope>NUCLEOTIDE SEQUENCE [LARGE SCALE GENOMIC DNA]</scope>
    <source>
        <strain evidence="4 5">CY22W</strain>
    </source>
</reference>
<evidence type="ECO:0000313" key="5">
    <source>
        <dbReference type="Proteomes" id="UP000654304"/>
    </source>
</evidence>